<keyword evidence="4" id="KW-0449">Lipoprotein</keyword>
<feature type="compositionally biased region" description="Polar residues" evidence="5">
    <location>
        <begin position="390"/>
        <end position="404"/>
    </location>
</feature>
<keyword evidence="4" id="KW-0636">Prenylation</keyword>
<feature type="compositionally biased region" description="Basic and acidic residues" evidence="5">
    <location>
        <begin position="223"/>
        <end position="239"/>
    </location>
</feature>
<dbReference type="SUPFAM" id="SSF52540">
    <property type="entry name" value="P-loop containing nucleoside triphosphate hydrolases"/>
    <property type="match status" value="1"/>
</dbReference>
<feature type="compositionally biased region" description="Low complexity" evidence="5">
    <location>
        <begin position="598"/>
        <end position="608"/>
    </location>
</feature>
<evidence type="ECO:0000256" key="5">
    <source>
        <dbReference type="SAM" id="MobiDB-lite"/>
    </source>
</evidence>
<protein>
    <submittedName>
        <fullName evidence="6">Ras-domain-containing protein</fullName>
    </submittedName>
</protein>
<dbReference type="InterPro" id="IPR027417">
    <property type="entry name" value="P-loop_NTPase"/>
</dbReference>
<feature type="compositionally biased region" description="Polar residues" evidence="5">
    <location>
        <begin position="283"/>
        <end position="299"/>
    </location>
</feature>
<dbReference type="RefSeq" id="XP_025371747.1">
    <property type="nucleotide sequence ID" value="XM_025513270.1"/>
</dbReference>
<dbReference type="Gene3D" id="3.40.50.300">
    <property type="entry name" value="P-loop containing nucleotide triphosphate hydrolases"/>
    <property type="match status" value="1"/>
</dbReference>
<dbReference type="GeneID" id="37035140"/>
<reference evidence="6 7" key="1">
    <citation type="journal article" date="2018" name="Mol. Biol. Evol.">
        <title>Broad Genomic Sampling Reveals a Smut Pathogenic Ancestry of the Fungal Clade Ustilaginomycotina.</title>
        <authorList>
            <person name="Kijpornyongpan T."/>
            <person name="Mondo S.J."/>
            <person name="Barry K."/>
            <person name="Sandor L."/>
            <person name="Lee J."/>
            <person name="Lipzen A."/>
            <person name="Pangilinan J."/>
            <person name="LaButti K."/>
            <person name="Hainaut M."/>
            <person name="Henrissat B."/>
            <person name="Grigoriev I.V."/>
            <person name="Spatafora J.W."/>
            <person name="Aime M.C."/>
        </authorList>
    </citation>
    <scope>NUCLEOTIDE SEQUENCE [LARGE SCALE GENOMIC DNA]</scope>
    <source>
        <strain evidence="6 7">MCA 4658</strain>
    </source>
</reference>
<dbReference type="SMART" id="SM00175">
    <property type="entry name" value="RAB"/>
    <property type="match status" value="1"/>
</dbReference>
<dbReference type="PROSITE" id="PS51421">
    <property type="entry name" value="RAS"/>
    <property type="match status" value="1"/>
</dbReference>
<feature type="compositionally biased region" description="Acidic residues" evidence="5">
    <location>
        <begin position="369"/>
        <end position="378"/>
    </location>
</feature>
<evidence type="ECO:0000313" key="6">
    <source>
        <dbReference type="EMBL" id="PWN44587.1"/>
    </source>
</evidence>
<organism evidence="6 7">
    <name type="scientific">Ceraceosorus guamensis</name>
    <dbReference type="NCBI Taxonomy" id="1522189"/>
    <lineage>
        <taxon>Eukaryota</taxon>
        <taxon>Fungi</taxon>
        <taxon>Dikarya</taxon>
        <taxon>Basidiomycota</taxon>
        <taxon>Ustilaginomycotina</taxon>
        <taxon>Exobasidiomycetes</taxon>
        <taxon>Ceraceosorales</taxon>
        <taxon>Ceraceosoraceae</taxon>
        <taxon>Ceraceosorus</taxon>
    </lineage>
</organism>
<feature type="region of interest" description="Disordered" evidence="5">
    <location>
        <begin position="653"/>
        <end position="690"/>
    </location>
</feature>
<keyword evidence="2" id="KW-0547">Nucleotide-binding</keyword>
<dbReference type="FunFam" id="3.40.50.300:FF:001447">
    <property type="entry name" value="Ras-related protein Rab-1B"/>
    <property type="match status" value="1"/>
</dbReference>
<comment type="similarity">
    <text evidence="1">Belongs to the small GTPase superfamily. Rab family.</text>
</comment>
<dbReference type="NCBIfam" id="TIGR00231">
    <property type="entry name" value="small_GTP"/>
    <property type="match status" value="1"/>
</dbReference>
<dbReference type="SMART" id="SM00174">
    <property type="entry name" value="RHO"/>
    <property type="match status" value="1"/>
</dbReference>
<dbReference type="PRINTS" id="PR00449">
    <property type="entry name" value="RASTRNSFRMNG"/>
</dbReference>
<feature type="region of interest" description="Disordered" evidence="5">
    <location>
        <begin position="223"/>
        <end position="248"/>
    </location>
</feature>
<feature type="region of interest" description="Disordered" evidence="5">
    <location>
        <begin position="1"/>
        <end position="24"/>
    </location>
</feature>
<evidence type="ECO:0000256" key="3">
    <source>
        <dbReference type="ARBA" id="ARBA00023134"/>
    </source>
</evidence>
<keyword evidence="3" id="KW-0342">GTP-binding</keyword>
<feature type="compositionally biased region" description="Basic and acidic residues" evidence="5">
    <location>
        <begin position="479"/>
        <end position="496"/>
    </location>
</feature>
<feature type="compositionally biased region" description="Acidic residues" evidence="5">
    <location>
        <begin position="681"/>
        <end position="690"/>
    </location>
</feature>
<dbReference type="GO" id="GO:0005770">
    <property type="term" value="C:late endosome"/>
    <property type="evidence" value="ECO:0007669"/>
    <property type="project" value="TreeGrafter"/>
</dbReference>
<dbReference type="OrthoDB" id="6585768at2759"/>
<dbReference type="PROSITE" id="PS51419">
    <property type="entry name" value="RAB"/>
    <property type="match status" value="1"/>
</dbReference>
<sequence>MPSRSDEASSSRQQYASTSTISSQSPGRRALKVVLIGSAGVGKTALRDHWHTNRFNASYRATIGADFVTKQIDRPDPPPRTRRPKGGTISVAVWDTAGQERFRSLGRAFYRGADAVILAYDVTRPETLCETKIWWAEFKSANGFHSRAPAKGAKGAGMHHQRAEDEEALQTWLKTVTLVAVGCKADLLSLEREADSTGGGRNRAPSEAQNWFDGLLRQDLEEPKEAGSNRNHEERDTSEAQHAAEPYDMSENNVTQADNSEDYVAASSSSSDSGPTARPPLSTRGSDPSGSRPNSTTTIHAEPTSLVGVEPQQPSSKQQLNDDKPADAQLHARRSIASINLVHAETEPDPERPAPNAGNSRIVHSPEAEVGEPDETAGEGDAAGNAETVEASSTTEAARNIPTNQKRKNDTLSISTSYGITPPATRTDGQRAKVARTPTRVRGRYDSAASVASTIAGGASLYHTPRGSTMYSFNSSSSEESRQRAEAVARTPRPEPEDQTNDSGDGEKTPRGEAEAAQGSDPSAFDVTALERALHQAHNEPGQGDEAQPSVSEDENGSAYSQQIRPGQLEGEPIPFPSTPSADRIADVRRAARSRKGSSNAARTSAARSKSRMGGDKSNLQPPALELPARPTTLYEAPPVSVGSGFLHRAAAESSGASNAQDAGAHGGLSLDEESVRSESDYDAACEDDEEPMAPTQGFVLHLTSAKTGQGVSGVFEELIERVSQRWEVEEWEERQAQHLNGGFGVDVDGKTKERNVKGKGWWRFGRGQQNVELTWEQREEIQVRRGIRIAAGKEPRNCCGT</sequence>
<dbReference type="PANTHER" id="PTHR47981:SF20">
    <property type="entry name" value="RAS-RELATED PROTEIN RAB-7A"/>
    <property type="match status" value="1"/>
</dbReference>
<dbReference type="Pfam" id="PF00071">
    <property type="entry name" value="Ras"/>
    <property type="match status" value="1"/>
</dbReference>
<evidence type="ECO:0000313" key="7">
    <source>
        <dbReference type="Proteomes" id="UP000245783"/>
    </source>
</evidence>
<evidence type="ECO:0000256" key="1">
    <source>
        <dbReference type="ARBA" id="ARBA00006270"/>
    </source>
</evidence>
<dbReference type="GO" id="GO:0032889">
    <property type="term" value="P:regulation of vacuole fusion, non-autophagic"/>
    <property type="evidence" value="ECO:0007669"/>
    <property type="project" value="TreeGrafter"/>
</dbReference>
<dbReference type="PANTHER" id="PTHR47981">
    <property type="entry name" value="RAB FAMILY"/>
    <property type="match status" value="1"/>
</dbReference>
<feature type="compositionally biased region" description="Polar residues" evidence="5">
    <location>
        <begin position="10"/>
        <end position="24"/>
    </location>
</feature>
<evidence type="ECO:0000256" key="2">
    <source>
        <dbReference type="ARBA" id="ARBA00022741"/>
    </source>
</evidence>
<proteinExistence type="inferred from homology"/>
<dbReference type="AlphaFoldDB" id="A0A316W3U7"/>
<dbReference type="SMART" id="SM00173">
    <property type="entry name" value="RAS"/>
    <property type="match status" value="1"/>
</dbReference>
<dbReference type="STRING" id="1522189.A0A316W3U7"/>
<feature type="region of interest" description="Disordered" evidence="5">
    <location>
        <begin position="261"/>
        <end position="625"/>
    </location>
</feature>
<feature type="compositionally biased region" description="Basic and acidic residues" evidence="5">
    <location>
        <begin position="505"/>
        <end position="514"/>
    </location>
</feature>
<dbReference type="GO" id="GO:0000329">
    <property type="term" value="C:fungal-type vacuole membrane"/>
    <property type="evidence" value="ECO:0007669"/>
    <property type="project" value="TreeGrafter"/>
</dbReference>
<dbReference type="GO" id="GO:0005525">
    <property type="term" value="F:GTP binding"/>
    <property type="evidence" value="ECO:0007669"/>
    <property type="project" value="UniProtKB-KW"/>
</dbReference>
<evidence type="ECO:0000256" key="4">
    <source>
        <dbReference type="ARBA" id="ARBA00023289"/>
    </source>
</evidence>
<dbReference type="InParanoid" id="A0A316W3U7"/>
<dbReference type="InterPro" id="IPR001806">
    <property type="entry name" value="Small_GTPase"/>
</dbReference>
<dbReference type="Proteomes" id="UP000245783">
    <property type="component" value="Unassembled WGS sequence"/>
</dbReference>
<dbReference type="CDD" id="cd00154">
    <property type="entry name" value="Rab"/>
    <property type="match status" value="1"/>
</dbReference>
<accession>A0A316W3U7</accession>
<keyword evidence="7" id="KW-1185">Reference proteome</keyword>
<dbReference type="GO" id="GO:0003924">
    <property type="term" value="F:GTPase activity"/>
    <property type="evidence" value="ECO:0007669"/>
    <property type="project" value="InterPro"/>
</dbReference>
<gene>
    <name evidence="6" type="ORF">IE81DRAFT_321211</name>
</gene>
<dbReference type="InterPro" id="IPR005225">
    <property type="entry name" value="Small_GTP-bd"/>
</dbReference>
<name>A0A316W3U7_9BASI</name>
<dbReference type="EMBL" id="KZ819360">
    <property type="protein sequence ID" value="PWN44587.1"/>
    <property type="molecule type" value="Genomic_DNA"/>
</dbReference>